<feature type="transmembrane region" description="Helical" evidence="1">
    <location>
        <begin position="37"/>
        <end position="57"/>
    </location>
</feature>
<evidence type="ECO:0000256" key="1">
    <source>
        <dbReference type="SAM" id="Phobius"/>
    </source>
</evidence>
<protein>
    <submittedName>
        <fullName evidence="2">RDD family membrane protein YckC</fullName>
    </submittedName>
</protein>
<name>A0ABU0LEC9_XANAG</name>
<dbReference type="EMBL" id="JAUSVY010000004">
    <property type="protein sequence ID" value="MDQ0505491.1"/>
    <property type="molecule type" value="Genomic_DNA"/>
</dbReference>
<keyword evidence="1" id="KW-1133">Transmembrane helix</keyword>
<proteinExistence type="predicted"/>
<dbReference type="Proteomes" id="UP001241747">
    <property type="component" value="Unassembled WGS sequence"/>
</dbReference>
<accession>A0ABU0LEC9</accession>
<evidence type="ECO:0000313" key="2">
    <source>
        <dbReference type="EMBL" id="MDQ0505491.1"/>
    </source>
</evidence>
<evidence type="ECO:0000313" key="3">
    <source>
        <dbReference type="Proteomes" id="UP001241747"/>
    </source>
</evidence>
<reference evidence="2 3" key="1">
    <citation type="submission" date="2023-07" db="EMBL/GenBank/DDBJ databases">
        <title>Genomic Encyclopedia of Type Strains, Phase IV (KMG-IV): sequencing the most valuable type-strain genomes for metagenomic binning, comparative biology and taxonomic classification.</title>
        <authorList>
            <person name="Goeker M."/>
        </authorList>
    </citation>
    <scope>NUCLEOTIDE SEQUENCE [LARGE SCALE GENOMIC DNA]</scope>
    <source>
        <strain evidence="2 3">DSM 3770</strain>
    </source>
</reference>
<keyword evidence="3" id="KW-1185">Reference proteome</keyword>
<keyword evidence="1" id="KW-0812">Transmembrane</keyword>
<comment type="caution">
    <text evidence="2">The sequence shown here is derived from an EMBL/GenBank/DDBJ whole genome shotgun (WGS) entry which is preliminary data.</text>
</comment>
<dbReference type="RefSeq" id="WP_237344046.1">
    <property type="nucleotide sequence ID" value="NZ_JABWGX010000002.1"/>
</dbReference>
<organism evidence="2 3">
    <name type="scientific">Xanthobacter agilis</name>
    <dbReference type="NCBI Taxonomy" id="47492"/>
    <lineage>
        <taxon>Bacteria</taxon>
        <taxon>Pseudomonadati</taxon>
        <taxon>Pseudomonadota</taxon>
        <taxon>Alphaproteobacteria</taxon>
        <taxon>Hyphomicrobiales</taxon>
        <taxon>Xanthobacteraceae</taxon>
        <taxon>Xanthobacter</taxon>
    </lineage>
</organism>
<keyword evidence="1" id="KW-0472">Membrane</keyword>
<sequence>MLKLASLIWSILAVAFAGALIIVVLNVPTPAQEDMRAIPIAAAIGALLAIPAAIYVAKRIMALTKQ</sequence>
<gene>
    <name evidence="2" type="ORF">QOZ94_002287</name>
</gene>
<feature type="transmembrane region" description="Helical" evidence="1">
    <location>
        <begin position="7"/>
        <end position="25"/>
    </location>
</feature>